<evidence type="ECO:0000256" key="5">
    <source>
        <dbReference type="ARBA" id="ARBA00023136"/>
    </source>
</evidence>
<comment type="similarity">
    <text evidence="2 6">Belongs to the MIP/aquaporin (TC 1.A.8) family.</text>
</comment>
<evidence type="ECO:0000256" key="6">
    <source>
        <dbReference type="RuleBase" id="RU000477"/>
    </source>
</evidence>
<dbReference type="PRINTS" id="PR00783">
    <property type="entry name" value="MINTRINSICP"/>
</dbReference>
<evidence type="ECO:0000256" key="7">
    <source>
        <dbReference type="SAM" id="Phobius"/>
    </source>
</evidence>
<evidence type="ECO:0008006" key="10">
    <source>
        <dbReference type="Google" id="ProtNLM"/>
    </source>
</evidence>
<keyword evidence="3 6" id="KW-0812">Transmembrane</keyword>
<reference evidence="8 9" key="1">
    <citation type="journal article" date="2018" name="BMC Genomics">
        <title>The genome of Naegleria lovaniensis, the basis for a comparative approach to unravel pathogenicity factors of the human pathogenic amoeba N. fowleri.</title>
        <authorList>
            <person name="Liechti N."/>
            <person name="Schurch N."/>
            <person name="Bruggmann R."/>
            <person name="Wittwer M."/>
        </authorList>
    </citation>
    <scope>NUCLEOTIDE SEQUENCE [LARGE SCALE GENOMIC DNA]</scope>
    <source>
        <strain evidence="8 9">ATCC 30569</strain>
    </source>
</reference>
<evidence type="ECO:0000313" key="9">
    <source>
        <dbReference type="Proteomes" id="UP000816034"/>
    </source>
</evidence>
<dbReference type="InterPro" id="IPR034294">
    <property type="entry name" value="Aquaporin_transptr"/>
</dbReference>
<evidence type="ECO:0000256" key="4">
    <source>
        <dbReference type="ARBA" id="ARBA00022989"/>
    </source>
</evidence>
<evidence type="ECO:0000256" key="3">
    <source>
        <dbReference type="ARBA" id="ARBA00022692"/>
    </source>
</evidence>
<dbReference type="AlphaFoldDB" id="A0AA88GXT7"/>
<dbReference type="SUPFAM" id="SSF81338">
    <property type="entry name" value="Aquaporin-like"/>
    <property type="match status" value="1"/>
</dbReference>
<dbReference type="GeneID" id="68102034"/>
<feature type="transmembrane region" description="Helical" evidence="7">
    <location>
        <begin position="136"/>
        <end position="158"/>
    </location>
</feature>
<keyword evidence="4 7" id="KW-1133">Transmembrane helix</keyword>
<keyword evidence="5 7" id="KW-0472">Membrane</keyword>
<dbReference type="InterPro" id="IPR000425">
    <property type="entry name" value="MIP"/>
</dbReference>
<dbReference type="Gene3D" id="1.20.1080.10">
    <property type="entry name" value="Glycerol uptake facilitator protein"/>
    <property type="match status" value="1"/>
</dbReference>
<accession>A0AA88GXT7</accession>
<dbReference type="EMBL" id="PYSW02000003">
    <property type="protein sequence ID" value="KAG2393003.1"/>
    <property type="molecule type" value="Genomic_DNA"/>
</dbReference>
<dbReference type="RefSeq" id="XP_044554897.1">
    <property type="nucleotide sequence ID" value="XM_044699783.1"/>
</dbReference>
<dbReference type="PANTHER" id="PTHR19139">
    <property type="entry name" value="AQUAPORIN TRANSPORTER"/>
    <property type="match status" value="1"/>
</dbReference>
<comment type="subcellular location">
    <subcellularLocation>
        <location evidence="1">Membrane</location>
        <topology evidence="1">Multi-pass membrane protein</topology>
    </subcellularLocation>
</comment>
<feature type="transmembrane region" description="Helical" evidence="7">
    <location>
        <begin position="95"/>
        <end position="116"/>
    </location>
</feature>
<proteinExistence type="inferred from homology"/>
<dbReference type="GO" id="GO:0005886">
    <property type="term" value="C:plasma membrane"/>
    <property type="evidence" value="ECO:0007669"/>
    <property type="project" value="TreeGrafter"/>
</dbReference>
<keyword evidence="9" id="KW-1185">Reference proteome</keyword>
<evidence type="ECO:0000313" key="8">
    <source>
        <dbReference type="EMBL" id="KAG2393003.1"/>
    </source>
</evidence>
<evidence type="ECO:0000256" key="2">
    <source>
        <dbReference type="ARBA" id="ARBA00006175"/>
    </source>
</evidence>
<gene>
    <name evidence="8" type="ORF">C9374_009580</name>
</gene>
<organism evidence="8 9">
    <name type="scientific">Naegleria lovaniensis</name>
    <name type="common">Amoeba</name>
    <dbReference type="NCBI Taxonomy" id="51637"/>
    <lineage>
        <taxon>Eukaryota</taxon>
        <taxon>Discoba</taxon>
        <taxon>Heterolobosea</taxon>
        <taxon>Tetramitia</taxon>
        <taxon>Eutetramitia</taxon>
        <taxon>Vahlkampfiidae</taxon>
        <taxon>Naegleria</taxon>
    </lineage>
</organism>
<evidence type="ECO:0000256" key="1">
    <source>
        <dbReference type="ARBA" id="ARBA00004141"/>
    </source>
</evidence>
<protein>
    <recommendedName>
        <fullName evidence="10">Aquaporin</fullName>
    </recommendedName>
</protein>
<name>A0AA88GXT7_NAELO</name>
<dbReference type="GO" id="GO:0015250">
    <property type="term" value="F:water channel activity"/>
    <property type="evidence" value="ECO:0007669"/>
    <property type="project" value="TreeGrafter"/>
</dbReference>
<feature type="transmembrane region" description="Helical" evidence="7">
    <location>
        <begin position="213"/>
        <end position="233"/>
    </location>
</feature>
<sequence>MSINNSTGSVLRNHPDIVVNWRGLLGELCGTSLYTFMGCTAACFSTGDVFQTSLCLVFTQVACFHIFAPISGAHFNPIITLATLITRNIGVLTGILYIVMQIIGGVIGAACCLLVTKSIQPAIFQPPQDVGDAFRAFALEIILGFFIVMTMFGSLIKSQHLSQETGLEPISSVVATIPVALAIGGGALVNGSMNPVRALGSQIIGWTWYPNCWVYFTAPFIGGALGGLFYEFIVTKPRRNYIALK</sequence>
<feature type="transmembrane region" description="Helical" evidence="7">
    <location>
        <begin position="170"/>
        <end position="193"/>
    </location>
</feature>
<keyword evidence="6" id="KW-0813">Transport</keyword>
<dbReference type="PANTHER" id="PTHR19139:SF199">
    <property type="entry name" value="MIP17260P"/>
    <property type="match status" value="1"/>
</dbReference>
<dbReference type="Proteomes" id="UP000816034">
    <property type="component" value="Unassembled WGS sequence"/>
</dbReference>
<dbReference type="InterPro" id="IPR023271">
    <property type="entry name" value="Aquaporin-like"/>
</dbReference>
<dbReference type="Pfam" id="PF00230">
    <property type="entry name" value="MIP"/>
    <property type="match status" value="1"/>
</dbReference>
<comment type="caution">
    <text evidence="8">The sequence shown here is derived from an EMBL/GenBank/DDBJ whole genome shotgun (WGS) entry which is preliminary data.</text>
</comment>